<feature type="compositionally biased region" description="Basic and acidic residues" evidence="1">
    <location>
        <begin position="106"/>
        <end position="116"/>
    </location>
</feature>
<accession>A0A0M9X5E2</accession>
<dbReference type="Gene3D" id="3.30.420.10">
    <property type="entry name" value="Ribonuclease H-like superfamily/Ribonuclease H"/>
    <property type="match status" value="1"/>
</dbReference>
<name>A0A0M9X5E2_9ACTN</name>
<dbReference type="Proteomes" id="UP000037773">
    <property type="component" value="Unassembled WGS sequence"/>
</dbReference>
<evidence type="ECO:0000313" key="3">
    <source>
        <dbReference type="Proteomes" id="UP000037773"/>
    </source>
</evidence>
<evidence type="ECO:0000256" key="1">
    <source>
        <dbReference type="SAM" id="MobiDB-lite"/>
    </source>
</evidence>
<dbReference type="InterPro" id="IPR012337">
    <property type="entry name" value="RNaseH-like_sf"/>
</dbReference>
<comment type="caution">
    <text evidence="2">The sequence shown here is derived from an EMBL/GenBank/DDBJ whole genome shotgun (WGS) entry which is preliminary data.</text>
</comment>
<proteinExistence type="predicted"/>
<gene>
    <name evidence="2" type="ORF">ADK41_35855</name>
</gene>
<dbReference type="EMBL" id="LGCN01000259">
    <property type="protein sequence ID" value="KOT28305.1"/>
    <property type="molecule type" value="Genomic_DNA"/>
</dbReference>
<dbReference type="PATRIC" id="fig|36816.3.peg.7790"/>
<dbReference type="InterPro" id="IPR036397">
    <property type="entry name" value="RNaseH_sf"/>
</dbReference>
<dbReference type="AlphaFoldDB" id="A0A0M9X5E2"/>
<dbReference type="SUPFAM" id="SSF53098">
    <property type="entry name" value="Ribonuclease H-like"/>
    <property type="match status" value="1"/>
</dbReference>
<keyword evidence="3" id="KW-1185">Reference proteome</keyword>
<sequence>MTAFIRGIRTPLSTTSIPALARTVSNRAGNFPSRSQVRNRARQLTSSRAMTRFLVACATHEAVGRAAEPRIRIRRPTCAITANTYGRAPVRVTVPKKSQAGSASAGERRKSAHVLEARSGAGSIPASRRISQTVEAAAFTPSTSSSPWRRRQPHVGCSLQQRPGRDPRLRTKALSDEEAATAIAFLPRARTLSAAHGITPIERIVTDDGDCYRAGAFAQTLLATRHQRITLYTPRHNGKVERYDRIKPAVVRAVRELKYKSGRIYRLRLLVGYLWQGGPDRGRS</sequence>
<feature type="region of interest" description="Disordered" evidence="1">
    <location>
        <begin position="139"/>
        <end position="166"/>
    </location>
</feature>
<evidence type="ECO:0000313" key="2">
    <source>
        <dbReference type="EMBL" id="KOT28305.1"/>
    </source>
</evidence>
<dbReference type="GO" id="GO:0003676">
    <property type="term" value="F:nucleic acid binding"/>
    <property type="evidence" value="ECO:0007669"/>
    <property type="project" value="InterPro"/>
</dbReference>
<reference evidence="2 3" key="1">
    <citation type="submission" date="2015-07" db="EMBL/GenBank/DDBJ databases">
        <authorList>
            <person name="Noorani M."/>
        </authorList>
    </citation>
    <scope>NUCLEOTIDE SEQUENCE [LARGE SCALE GENOMIC DNA]</scope>
    <source>
        <strain evidence="2 3">NRRL B-24567</strain>
    </source>
</reference>
<protein>
    <submittedName>
        <fullName evidence="2">Uncharacterized protein</fullName>
    </submittedName>
</protein>
<organism evidence="2 3">
    <name type="scientific">Streptomyces caelestis</name>
    <dbReference type="NCBI Taxonomy" id="36816"/>
    <lineage>
        <taxon>Bacteria</taxon>
        <taxon>Bacillati</taxon>
        <taxon>Actinomycetota</taxon>
        <taxon>Actinomycetes</taxon>
        <taxon>Kitasatosporales</taxon>
        <taxon>Streptomycetaceae</taxon>
        <taxon>Streptomyces</taxon>
    </lineage>
</organism>
<feature type="region of interest" description="Disordered" evidence="1">
    <location>
        <begin position="96"/>
        <end position="126"/>
    </location>
</feature>